<protein>
    <recommendedName>
        <fullName evidence="2">Methyltransferase domain-containing protein</fullName>
    </recommendedName>
</protein>
<dbReference type="Pfam" id="PF13649">
    <property type="entry name" value="Methyltransf_25"/>
    <property type="match status" value="1"/>
</dbReference>
<evidence type="ECO:0000259" key="2">
    <source>
        <dbReference type="Pfam" id="PF13649"/>
    </source>
</evidence>
<evidence type="ECO:0000313" key="4">
    <source>
        <dbReference type="Proteomes" id="UP000612746"/>
    </source>
</evidence>
<evidence type="ECO:0000313" key="3">
    <source>
        <dbReference type="EMBL" id="KAG2189332.1"/>
    </source>
</evidence>
<evidence type="ECO:0000256" key="1">
    <source>
        <dbReference type="SAM" id="MobiDB-lite"/>
    </source>
</evidence>
<dbReference type="EMBL" id="JAEPRA010000001">
    <property type="protein sequence ID" value="KAG2189332.1"/>
    <property type="molecule type" value="Genomic_DNA"/>
</dbReference>
<accession>A0A8H7QB07</accession>
<dbReference type="InterPro" id="IPR041698">
    <property type="entry name" value="Methyltransf_25"/>
</dbReference>
<dbReference type="Proteomes" id="UP000612746">
    <property type="component" value="Unassembled WGS sequence"/>
</dbReference>
<name>A0A8H7QB07_9FUNG</name>
<dbReference type="OrthoDB" id="2013972at2759"/>
<dbReference type="PANTHER" id="PTHR43591">
    <property type="entry name" value="METHYLTRANSFERASE"/>
    <property type="match status" value="1"/>
</dbReference>
<comment type="caution">
    <text evidence="3">The sequence shown here is derived from an EMBL/GenBank/DDBJ whole genome shotgun (WGS) entry which is preliminary data.</text>
</comment>
<feature type="region of interest" description="Disordered" evidence="1">
    <location>
        <begin position="1"/>
        <end position="26"/>
    </location>
</feature>
<feature type="domain" description="Methyltransferase" evidence="2">
    <location>
        <begin position="88"/>
        <end position="178"/>
    </location>
</feature>
<dbReference type="SUPFAM" id="SSF53335">
    <property type="entry name" value="S-adenosyl-L-methionine-dependent methyltransferases"/>
    <property type="match status" value="1"/>
</dbReference>
<dbReference type="InterPro" id="IPR029063">
    <property type="entry name" value="SAM-dependent_MTases_sf"/>
</dbReference>
<gene>
    <name evidence="3" type="ORF">INT44_004474</name>
</gene>
<proteinExistence type="predicted"/>
<keyword evidence="4" id="KW-1185">Reference proteome</keyword>
<organism evidence="3 4">
    <name type="scientific">Umbelopsis vinacea</name>
    <dbReference type="NCBI Taxonomy" id="44442"/>
    <lineage>
        <taxon>Eukaryota</taxon>
        <taxon>Fungi</taxon>
        <taxon>Fungi incertae sedis</taxon>
        <taxon>Mucoromycota</taxon>
        <taxon>Mucoromycotina</taxon>
        <taxon>Umbelopsidomycetes</taxon>
        <taxon>Umbelopsidales</taxon>
        <taxon>Umbelopsidaceae</taxon>
        <taxon>Umbelopsis</taxon>
    </lineage>
</organism>
<sequence>MGSKTSKPQTSNKPSMNVTTSNTDTVSRTRVMAEREYHNVETSTYVLPKDDQEKDRLHEQHYLIKEKFGGNLLKPELTAKLFEKDINVLDAGCGPATWLMDLSTEYPNSNFYGVDLAETFPQAIYPRNLHLQVANVLEPLPFDFKFDFIQIRLFVFALRESEWEIAFRNVYNALKPGGIFQAIESCPLVNTNDPDMISLRDNMAQLVRKKQQNPEMASQLDKVMEQVNFKVIHKQTLEIPLGHGTPADIAAGDVSMGALIGMAPFMAPQMNLDIEEYKALVNKAAANLGPAKTTITLSGYLGQRPSDS</sequence>
<dbReference type="Gene3D" id="3.40.50.150">
    <property type="entry name" value="Vaccinia Virus protein VP39"/>
    <property type="match status" value="1"/>
</dbReference>
<dbReference type="AlphaFoldDB" id="A0A8H7QB07"/>
<reference evidence="3" key="1">
    <citation type="submission" date="2020-12" db="EMBL/GenBank/DDBJ databases">
        <title>Metabolic potential, ecology and presence of endohyphal bacteria is reflected in genomic diversity of Mucoromycotina.</title>
        <authorList>
            <person name="Muszewska A."/>
            <person name="Okrasinska A."/>
            <person name="Steczkiewicz K."/>
            <person name="Drgas O."/>
            <person name="Orlowska M."/>
            <person name="Perlinska-Lenart U."/>
            <person name="Aleksandrzak-Piekarczyk T."/>
            <person name="Szatraj K."/>
            <person name="Zielenkiewicz U."/>
            <person name="Pilsyk S."/>
            <person name="Malc E."/>
            <person name="Mieczkowski P."/>
            <person name="Kruszewska J.S."/>
            <person name="Biernat P."/>
            <person name="Pawlowska J."/>
        </authorList>
    </citation>
    <scope>NUCLEOTIDE SEQUENCE</scope>
    <source>
        <strain evidence="3">WA0000051536</strain>
    </source>
</reference>
<dbReference type="CDD" id="cd02440">
    <property type="entry name" value="AdoMet_MTases"/>
    <property type="match status" value="1"/>
</dbReference>